<name>A0A444I1H7_RHILE</name>
<evidence type="ECO:0000313" key="3">
    <source>
        <dbReference type="Proteomes" id="UP000283817"/>
    </source>
</evidence>
<feature type="region of interest" description="Disordered" evidence="1">
    <location>
        <begin position="1"/>
        <end position="23"/>
    </location>
</feature>
<reference evidence="2 3" key="1">
    <citation type="submission" date="2019-01" db="EMBL/GenBank/DDBJ databases">
        <title>RHIZO-ID as a novel technology for direct rhizobia identification.</title>
        <authorList>
            <person name="De Meyer S.E."/>
        </authorList>
    </citation>
    <scope>NUCLEOTIDE SEQUENCE [LARGE SCALE GENOMIC DNA]</scope>
    <source>
        <strain evidence="2 3">WSM448</strain>
    </source>
</reference>
<dbReference type="AlphaFoldDB" id="A0A444I1H7"/>
<organism evidence="2 3">
    <name type="scientific">Rhizobium leguminosarum</name>
    <dbReference type="NCBI Taxonomy" id="384"/>
    <lineage>
        <taxon>Bacteria</taxon>
        <taxon>Pseudomonadati</taxon>
        <taxon>Pseudomonadota</taxon>
        <taxon>Alphaproteobacteria</taxon>
        <taxon>Hyphomicrobiales</taxon>
        <taxon>Rhizobiaceae</taxon>
        <taxon>Rhizobium/Agrobacterium group</taxon>
        <taxon>Rhizobium</taxon>
    </lineage>
</organism>
<dbReference type="EMBL" id="SBHX01000035">
    <property type="protein sequence ID" value="RWX30761.1"/>
    <property type="molecule type" value="Genomic_DNA"/>
</dbReference>
<dbReference type="Proteomes" id="UP000283817">
    <property type="component" value="Unassembled WGS sequence"/>
</dbReference>
<comment type="caution">
    <text evidence="2">The sequence shown here is derived from an EMBL/GenBank/DDBJ whole genome shotgun (WGS) entry which is preliminary data.</text>
</comment>
<evidence type="ECO:0000256" key="1">
    <source>
        <dbReference type="SAM" id="MobiDB-lite"/>
    </source>
</evidence>
<accession>A0A444I1H7</accession>
<sequence>MSRGIVTPAAAFGKEGPPPWVPDPNRYMPAGTRTHWPGGFTQTYAAGLNYQCSKLFFGSPDYPTRDFLIPFVGFGVTEGGLAPQETINPNADMLIDEVNFLHPNGSKYPILFGGSAVAAATAATGIVHGQVSLPVDLPGWSIFGVETFYHGTIGNTYIGGYRIQRHRGEKYWAAGDLASVKSLAAANAPSTADRDPDLFYNTVGNASNSQPLAYGPALILAKGWDGRPVPLMLADSLVERQEIAASADDRGNMGIWRRWLDQRDPVWGSYIPLVMGVPGAHSETELAASAMLRWNMIDAIATTYNGGKPIWTFVLDQSGRNDFNATAGTWSGRKTALVGTRVKGRYGAGTWCVGITLMPTYTSSDAGRTVAGLSVAAQWNPVSGVLATVNNTIKASATYNKVIDMLPAFLSDGDPTKGPAAELFPLGNVIGHPGNQDGVTTWDIIKLPASVPLGARVMFEYQPATYTSRTLIGKTDNGDGTADFKVQEIFATSVQDNAALFGHAWNGDFVHPVLHGILRTVSRLPQAEKAKFYPLA</sequence>
<evidence type="ECO:0000313" key="2">
    <source>
        <dbReference type="EMBL" id="RWX30761.1"/>
    </source>
</evidence>
<proteinExistence type="predicted"/>
<protein>
    <submittedName>
        <fullName evidence="2">Uncharacterized protein</fullName>
    </submittedName>
</protein>
<gene>
    <name evidence="2" type="ORF">EHI47_14270</name>
</gene>